<evidence type="ECO:0000256" key="8">
    <source>
        <dbReference type="ARBA" id="ARBA00022840"/>
    </source>
</evidence>
<keyword evidence="13" id="KW-0413">Isomerase</keyword>
<dbReference type="Gene3D" id="3.40.50.670">
    <property type="match status" value="2"/>
</dbReference>
<dbReference type="InterPro" id="IPR013759">
    <property type="entry name" value="Topo_IIA_B_C"/>
</dbReference>
<comment type="caution">
    <text evidence="16">The sequence shown here is derived from an EMBL/GenBank/DDBJ whole genome shotgun (WGS) entry which is preliminary data.</text>
</comment>
<dbReference type="Pfam" id="PF14528">
    <property type="entry name" value="LAGLIDADG_3"/>
    <property type="match status" value="1"/>
</dbReference>
<dbReference type="SUPFAM" id="SSF55874">
    <property type="entry name" value="ATPase domain of HSP90 chaperone/DNA topoisomerase II/histidine kinase"/>
    <property type="match status" value="1"/>
</dbReference>
<dbReference type="CDD" id="cd00093">
    <property type="entry name" value="HTH_XRE"/>
    <property type="match status" value="1"/>
</dbReference>
<dbReference type="InterPro" id="IPR000565">
    <property type="entry name" value="Topo_IIA_B"/>
</dbReference>
<evidence type="ECO:0000259" key="15">
    <source>
        <dbReference type="PROSITE" id="PS50943"/>
    </source>
</evidence>
<proteinExistence type="inferred from homology"/>
<dbReference type="InterPro" id="IPR006171">
    <property type="entry name" value="TOPRIM_dom"/>
</dbReference>
<dbReference type="SUPFAM" id="SSF47413">
    <property type="entry name" value="lambda repressor-like DNA-binding domains"/>
    <property type="match status" value="1"/>
</dbReference>
<dbReference type="PROSITE" id="PS50818">
    <property type="entry name" value="INTEIN_C_TER"/>
    <property type="match status" value="1"/>
</dbReference>
<evidence type="ECO:0000256" key="4">
    <source>
        <dbReference type="ARBA" id="ARBA00012895"/>
    </source>
</evidence>
<evidence type="ECO:0000256" key="1">
    <source>
        <dbReference type="ARBA" id="ARBA00000185"/>
    </source>
</evidence>
<dbReference type="SUPFAM" id="SSF54211">
    <property type="entry name" value="Ribosomal protein S5 domain 2-like"/>
    <property type="match status" value="1"/>
</dbReference>
<dbReference type="GO" id="GO:0034335">
    <property type="term" value="F:DNA negative supercoiling activity"/>
    <property type="evidence" value="ECO:0007669"/>
    <property type="project" value="UniProtKB-ARBA"/>
</dbReference>
<dbReference type="InterPro" id="IPR027434">
    <property type="entry name" value="Homing_endonucl"/>
</dbReference>
<dbReference type="InterPro" id="IPR004042">
    <property type="entry name" value="Intein_endonuc_central"/>
</dbReference>
<dbReference type="PROSITE" id="PS00177">
    <property type="entry name" value="TOPOISOMERASE_II"/>
    <property type="match status" value="1"/>
</dbReference>
<dbReference type="InterPro" id="IPR003586">
    <property type="entry name" value="Hint_dom_C"/>
</dbReference>
<keyword evidence="6" id="KW-0547">Nucleotide-binding</keyword>
<dbReference type="SMART" id="SM00387">
    <property type="entry name" value="HATPase_c"/>
    <property type="match status" value="1"/>
</dbReference>
<dbReference type="Pfam" id="PF00986">
    <property type="entry name" value="DNA_gyraseB_C"/>
    <property type="match status" value="1"/>
</dbReference>
<dbReference type="FunFam" id="3.30.230.10:FF:000005">
    <property type="entry name" value="DNA gyrase subunit B"/>
    <property type="match status" value="1"/>
</dbReference>
<feature type="domain" description="DOD-type homing endonuclease" evidence="14">
    <location>
        <begin position="805"/>
        <end position="938"/>
    </location>
</feature>
<evidence type="ECO:0000256" key="12">
    <source>
        <dbReference type="ARBA" id="ARBA00023125"/>
    </source>
</evidence>
<dbReference type="InterPro" id="IPR003587">
    <property type="entry name" value="Hint_dom_N"/>
</dbReference>
<dbReference type="GO" id="GO:0003677">
    <property type="term" value="F:DNA binding"/>
    <property type="evidence" value="ECO:0007669"/>
    <property type="project" value="UniProtKB-KW"/>
</dbReference>
<dbReference type="SUPFAM" id="SSF55608">
    <property type="entry name" value="Homing endonucleases"/>
    <property type="match status" value="1"/>
</dbReference>
<dbReference type="Gene3D" id="3.30.230.10">
    <property type="match status" value="1"/>
</dbReference>
<gene>
    <name evidence="16" type="ORF">SE18_02530</name>
</gene>
<dbReference type="CDD" id="cd00081">
    <property type="entry name" value="Hint"/>
    <property type="match status" value="1"/>
</dbReference>
<dbReference type="InterPro" id="IPR036890">
    <property type="entry name" value="HATPase_C_sf"/>
</dbReference>
<dbReference type="InterPro" id="IPR006142">
    <property type="entry name" value="INTEIN"/>
</dbReference>
<dbReference type="GO" id="GO:0016539">
    <property type="term" value="P:intein-mediated protein splicing"/>
    <property type="evidence" value="ECO:0007669"/>
    <property type="project" value="InterPro"/>
</dbReference>
<dbReference type="InterPro" id="IPR004860">
    <property type="entry name" value="LAGLIDADG_dom"/>
</dbReference>
<dbReference type="CDD" id="cd00822">
    <property type="entry name" value="TopoII_Trans_DNA_gyrase"/>
    <property type="match status" value="1"/>
</dbReference>
<dbReference type="SMART" id="SM00433">
    <property type="entry name" value="TOP2c"/>
    <property type="match status" value="1"/>
</dbReference>
<dbReference type="SMART" id="SM00306">
    <property type="entry name" value="HintN"/>
    <property type="match status" value="1"/>
</dbReference>
<dbReference type="PROSITE" id="PS50943">
    <property type="entry name" value="HTH_CROC1"/>
    <property type="match status" value="1"/>
</dbReference>
<dbReference type="SUPFAM" id="SSF56719">
    <property type="entry name" value="Type II DNA topoisomerase"/>
    <property type="match status" value="2"/>
</dbReference>
<dbReference type="InterPro" id="IPR001387">
    <property type="entry name" value="Cro/C1-type_HTH"/>
</dbReference>
<evidence type="ECO:0000256" key="9">
    <source>
        <dbReference type="ARBA" id="ARBA00022842"/>
    </source>
</evidence>
<keyword evidence="12" id="KW-0238">DNA-binding</keyword>
<comment type="catalytic activity">
    <reaction evidence="1">
        <text>ATP-dependent breakage, passage and rejoining of double-stranded DNA.</text>
        <dbReference type="EC" id="5.6.2.2"/>
    </reaction>
</comment>
<dbReference type="Pfam" id="PF02518">
    <property type="entry name" value="HATPase_c"/>
    <property type="match status" value="1"/>
</dbReference>
<keyword evidence="17" id="KW-1185">Reference proteome</keyword>
<evidence type="ECO:0000256" key="6">
    <source>
        <dbReference type="ARBA" id="ARBA00022741"/>
    </source>
</evidence>
<evidence type="ECO:0000256" key="5">
    <source>
        <dbReference type="ARBA" id="ARBA00022723"/>
    </source>
</evidence>
<dbReference type="STRING" id="70996.SE18_02530"/>
<dbReference type="PRINTS" id="PR00379">
    <property type="entry name" value="INTEIN"/>
</dbReference>
<dbReference type="Pfam" id="PF01381">
    <property type="entry name" value="HTH_3"/>
    <property type="match status" value="1"/>
</dbReference>
<dbReference type="NCBIfam" id="TIGR01443">
    <property type="entry name" value="intein_Cterm"/>
    <property type="match status" value="1"/>
</dbReference>
<dbReference type="InterPro" id="IPR014721">
    <property type="entry name" value="Ribsml_uS5_D2-typ_fold_subgr"/>
</dbReference>
<dbReference type="RefSeq" id="WP_054532846.1">
    <property type="nucleotide sequence ID" value="NZ_LGKP01000006.1"/>
</dbReference>
<dbReference type="InterPro" id="IPR030934">
    <property type="entry name" value="Intein_C"/>
</dbReference>
<evidence type="ECO:0000256" key="11">
    <source>
        <dbReference type="ARBA" id="ARBA00023029"/>
    </source>
</evidence>
<dbReference type="PRINTS" id="PR01159">
    <property type="entry name" value="DNAGYRASEB"/>
</dbReference>
<accession>A0A0N8GT76</accession>
<dbReference type="InterPro" id="IPR020568">
    <property type="entry name" value="Ribosomal_Su5_D2-typ_SF"/>
</dbReference>
<dbReference type="Gene3D" id="2.170.16.10">
    <property type="entry name" value="Hedgehog/Intein (Hint) domain"/>
    <property type="match status" value="1"/>
</dbReference>
<dbReference type="PANTHER" id="PTHR45866:SF1">
    <property type="entry name" value="DNA GYRASE SUBUNIT B, MITOCHONDRIAL"/>
    <property type="match status" value="1"/>
</dbReference>
<dbReference type="Gene3D" id="1.10.260.40">
    <property type="entry name" value="lambda repressor-like DNA-binding domains"/>
    <property type="match status" value="1"/>
</dbReference>
<dbReference type="InterPro" id="IPR010982">
    <property type="entry name" value="Lambda_DNA-bd_dom_sf"/>
</dbReference>
<dbReference type="OrthoDB" id="9802808at2"/>
<dbReference type="InterPro" id="IPR001241">
    <property type="entry name" value="Topo_IIA"/>
</dbReference>
<keyword evidence="11" id="KW-0799">Topoisomerase</keyword>
<dbReference type="AlphaFoldDB" id="A0A0N8GT76"/>
<dbReference type="CDD" id="cd16928">
    <property type="entry name" value="HATPase_GyrB-like"/>
    <property type="match status" value="1"/>
</dbReference>
<dbReference type="NCBIfam" id="TIGR01445">
    <property type="entry name" value="intein_Nterm"/>
    <property type="match status" value="1"/>
</dbReference>
<dbReference type="SMART" id="SM00305">
    <property type="entry name" value="HintC"/>
    <property type="match status" value="1"/>
</dbReference>
<dbReference type="InterPro" id="IPR003594">
    <property type="entry name" value="HATPase_dom"/>
</dbReference>
<dbReference type="InterPro" id="IPR002288">
    <property type="entry name" value="DNA_gyrase_B_C"/>
</dbReference>
<evidence type="ECO:0000256" key="2">
    <source>
        <dbReference type="ARBA" id="ARBA00001946"/>
    </source>
</evidence>
<dbReference type="Proteomes" id="UP000050277">
    <property type="component" value="Unassembled WGS sequence"/>
</dbReference>
<evidence type="ECO:0000256" key="13">
    <source>
        <dbReference type="ARBA" id="ARBA00023235"/>
    </source>
</evidence>
<evidence type="ECO:0000313" key="17">
    <source>
        <dbReference type="Proteomes" id="UP000050277"/>
    </source>
</evidence>
<keyword evidence="8" id="KW-0067">ATP-binding</keyword>
<protein>
    <recommendedName>
        <fullName evidence="4">DNA topoisomerase (ATP-hydrolyzing)</fullName>
        <ecNumber evidence="4">5.6.2.2</ecNumber>
    </recommendedName>
</protein>
<dbReference type="Gene3D" id="3.30.565.10">
    <property type="entry name" value="Histidine kinase-like ATPase, C-terminal domain"/>
    <property type="match status" value="1"/>
</dbReference>
<keyword evidence="9" id="KW-0460">Magnesium</keyword>
<dbReference type="InterPro" id="IPR036844">
    <property type="entry name" value="Hint_dom_sf"/>
</dbReference>
<evidence type="ECO:0000256" key="10">
    <source>
        <dbReference type="ARBA" id="ARBA00023000"/>
    </source>
</evidence>
<dbReference type="PROSITE" id="PS50819">
    <property type="entry name" value="INTEIN_ENDONUCLEASE"/>
    <property type="match status" value="1"/>
</dbReference>
<evidence type="ECO:0000256" key="7">
    <source>
        <dbReference type="ARBA" id="ARBA00022813"/>
    </source>
</evidence>
<dbReference type="PATRIC" id="fig|70996.4.peg.1665"/>
<dbReference type="PANTHER" id="PTHR45866">
    <property type="entry name" value="DNA GYRASE/TOPOISOMERASE SUBUNIT B"/>
    <property type="match status" value="1"/>
</dbReference>
<organism evidence="16 17">
    <name type="scientific">Herpetosiphon geysericola</name>
    <dbReference type="NCBI Taxonomy" id="70996"/>
    <lineage>
        <taxon>Bacteria</taxon>
        <taxon>Bacillati</taxon>
        <taxon>Chloroflexota</taxon>
        <taxon>Chloroflexia</taxon>
        <taxon>Herpetosiphonales</taxon>
        <taxon>Herpetosiphonaceae</taxon>
        <taxon>Herpetosiphon</taxon>
    </lineage>
</organism>
<comment type="similarity">
    <text evidence="3">Belongs to the type II topoisomerase GyrB family.</text>
</comment>
<dbReference type="GO" id="GO:0046872">
    <property type="term" value="F:metal ion binding"/>
    <property type="evidence" value="ECO:0007669"/>
    <property type="project" value="UniProtKB-KW"/>
</dbReference>
<comment type="cofactor">
    <cofactor evidence="2">
        <name>Mg(2+)</name>
        <dbReference type="ChEBI" id="CHEBI:18420"/>
    </cofactor>
</comment>
<dbReference type="SMART" id="SM00530">
    <property type="entry name" value="HTH_XRE"/>
    <property type="match status" value="1"/>
</dbReference>
<keyword evidence="5" id="KW-0479">Metal-binding</keyword>
<dbReference type="GO" id="GO:0004519">
    <property type="term" value="F:endonuclease activity"/>
    <property type="evidence" value="ECO:0007669"/>
    <property type="project" value="InterPro"/>
</dbReference>
<dbReference type="PROSITE" id="PS50817">
    <property type="entry name" value="INTEIN_N_TER"/>
    <property type="match status" value="1"/>
</dbReference>
<dbReference type="Pfam" id="PF00204">
    <property type="entry name" value="DNA_gyraseB"/>
    <property type="match status" value="1"/>
</dbReference>
<evidence type="ECO:0000313" key="16">
    <source>
        <dbReference type="EMBL" id="KPL91322.1"/>
    </source>
</evidence>
<dbReference type="EMBL" id="LGKP01000006">
    <property type="protein sequence ID" value="KPL91322.1"/>
    <property type="molecule type" value="Genomic_DNA"/>
</dbReference>
<reference evidence="16 17" key="1">
    <citation type="submission" date="2015-07" db="EMBL/GenBank/DDBJ databases">
        <title>Whole genome sequence of Herpetosiphon geysericola DSM 7119.</title>
        <authorList>
            <person name="Hemp J."/>
            <person name="Ward L.M."/>
            <person name="Pace L.A."/>
            <person name="Fischer W.W."/>
        </authorList>
    </citation>
    <scope>NUCLEOTIDE SEQUENCE [LARGE SCALE GENOMIC DNA]</scope>
    <source>
        <strain evidence="16 17">DSM 7119</strain>
    </source>
</reference>
<evidence type="ECO:0000259" key="14">
    <source>
        <dbReference type="PROSITE" id="PS50819"/>
    </source>
</evidence>
<feature type="domain" description="HTH cro/C1-type" evidence="15">
    <location>
        <begin position="678"/>
        <end position="714"/>
    </location>
</feature>
<dbReference type="SUPFAM" id="SSF51294">
    <property type="entry name" value="Hedgehog/intein (Hint) domain"/>
    <property type="match status" value="1"/>
</dbReference>
<dbReference type="Gene3D" id="3.10.28.10">
    <property type="entry name" value="Homing endonucleases"/>
    <property type="match status" value="1"/>
</dbReference>
<name>A0A0N8GT76_9CHLR</name>
<dbReference type="PRINTS" id="PR00418">
    <property type="entry name" value="TPI2FAMILY"/>
</dbReference>
<dbReference type="InterPro" id="IPR018522">
    <property type="entry name" value="TopoIIA_CS"/>
</dbReference>
<dbReference type="InterPro" id="IPR013760">
    <property type="entry name" value="Topo_IIA-like_dom_sf"/>
</dbReference>
<dbReference type="EC" id="5.6.2.2" evidence="4"/>
<keyword evidence="7" id="KW-0068">Autocatalytic cleavage</keyword>
<dbReference type="InterPro" id="IPR006141">
    <property type="entry name" value="Intein_N"/>
</dbReference>
<keyword evidence="10" id="KW-0651">Protein splicing</keyword>
<dbReference type="GO" id="GO:0005524">
    <property type="term" value="F:ATP binding"/>
    <property type="evidence" value="ECO:0007669"/>
    <property type="project" value="UniProtKB-KW"/>
</dbReference>
<dbReference type="Pfam" id="PF01751">
    <property type="entry name" value="Toprim"/>
    <property type="match status" value="1"/>
</dbReference>
<evidence type="ECO:0000256" key="3">
    <source>
        <dbReference type="ARBA" id="ARBA00010708"/>
    </source>
</evidence>
<dbReference type="FunFam" id="3.30.565.10:FF:000002">
    <property type="entry name" value="DNA gyrase subunit B"/>
    <property type="match status" value="1"/>
</dbReference>
<dbReference type="GO" id="GO:0006265">
    <property type="term" value="P:DNA topological change"/>
    <property type="evidence" value="ECO:0007669"/>
    <property type="project" value="InterPro"/>
</dbReference>
<dbReference type="Pfam" id="PF14890">
    <property type="entry name" value="Intein_splicing"/>
    <property type="match status" value="1"/>
</dbReference>
<sequence length="1188" mass="132597">MATNPNQSTYDAAQIQMLRGLEAVRENMGMYLGGQDTSALHHLVYEVVDNSVDEALAGYCDTIIVEMRTDGSIAVVDNGRGIPTDIHPVEGRSALEIVLTELHAGGKFKGSQGYKVSGGLHGVGVSAVNAVSEFLRAEVKRDGKLWAQDFRLGMPQAPVHQVGDATGTGTTIIFKPDAQLFTTVEFNYRTLSNRLRDMAYLNKSLRFKLIDYNNDREVTYYFDGGIVSFVRHLTREKGPLLAQPFYVEKAHENVNVEIAMQYTGDFNENLLAFTNNIANPDGGTHVTGYRAALTRTINAYGRSKGLLKEGDTLSGEDVREGLTAIISIKLFRPQFESQTKSKLATPEAKTAVETVLNEALSGFLDENPNEARRIIEKSLLASRARDAARKARDLVQRKGALEGFALPGKLADCSDKEPAHCEIFIVEGDSAGGSAKQGRDRRFQAILPLRGKILNVEKSRLDKMLANNEVRALITALGTGIGETFDISRLRYHRILIMSVAGDEPTLIRNGQGHTEFVRIGEFIDQCIAGQRQASEYEVISFDQKRNLARFRPLKAVMRHANHEPMYKLSTRYGRSVKVTASHSVFVLENGQPVLKKGNQIKLGDQLVASRRIPRPAIQPREIDLIKLFAEAGLIDNLYLRGESVRAIAAQRVLNNVSQPEQWNEARISLHTAAWERLVEYRQAHGLSQKMVAQRLGVKQAITISQWERGMLRPIQSQFDNYLATIGWEEPISYELVPSKLERLLLQDDSSANARWREVSNYKAFNSFNNDELDLLDRDVELVPQAHDDRAFPRMLAITPELLWFLGWFTAEGSLSKHQVSLSLGQKDAAFFAELKTTIEQLFGETPRFYQSPDNGGIKCYFHSVLAARLIRALGLGAVAHQKQVPNMLFSLSSDLQRSYLEGYFLGDGTLCDSTISMTTNSPELKDGLLYLFGQLGIFAGVSNIKPNLPADAPIQTVHDYYNIAISGKQQLEQLRSVWQRHHLAAKVEAHLAKPTTKAQAFTPISDDMVGLEVLAVEELAPTGEFVYDFSVEEDENFLCGTGGLYAHNTDADVDGSHIRTLLLTFFFRHMRDLITNGHLYVAQPPLFRVQHGKAYKYVYDEATRDEYIRSLPAGTKVIVQRFKGLGEMNPDQLWDTTLNPGNRMILQVTIEDALAADETFSMLMGEIVLPRKRFIQTHAADVKNLDV</sequence>
<dbReference type="InterPro" id="IPR013506">
    <property type="entry name" value="Topo_IIA_bsu_dom2"/>
</dbReference>